<dbReference type="GO" id="GO:0005874">
    <property type="term" value="C:microtubule"/>
    <property type="evidence" value="ECO:0007669"/>
    <property type="project" value="UniProtKB-KW"/>
</dbReference>
<dbReference type="Pfam" id="PF00225">
    <property type="entry name" value="Kinesin"/>
    <property type="match status" value="1"/>
</dbReference>
<dbReference type="GO" id="GO:0008017">
    <property type="term" value="F:microtubule binding"/>
    <property type="evidence" value="ECO:0007669"/>
    <property type="project" value="InterPro"/>
</dbReference>
<evidence type="ECO:0000259" key="10">
    <source>
        <dbReference type="PROSITE" id="PS50067"/>
    </source>
</evidence>
<dbReference type="Proteomes" id="UP000759131">
    <property type="component" value="Unassembled WGS sequence"/>
</dbReference>
<dbReference type="InterPro" id="IPR005162">
    <property type="entry name" value="Retrotrans_gag_dom"/>
</dbReference>
<feature type="region of interest" description="Disordered" evidence="9">
    <location>
        <begin position="1"/>
        <end position="44"/>
    </location>
</feature>
<keyword evidence="2" id="KW-0963">Cytoplasm</keyword>
<dbReference type="PRINTS" id="PR00380">
    <property type="entry name" value="KINESINHEAVY"/>
</dbReference>
<name>A0A7R9Q4A9_9ACAR</name>
<dbReference type="AlphaFoldDB" id="A0A7R9Q4A9"/>
<keyword evidence="5 8" id="KW-0067">ATP-binding</keyword>
<dbReference type="GO" id="GO:0007018">
    <property type="term" value="P:microtubule-based movement"/>
    <property type="evidence" value="ECO:0007669"/>
    <property type="project" value="InterPro"/>
</dbReference>
<comment type="similarity">
    <text evidence="8">Belongs to the TRAFAC class myosin-kinesin ATPase superfamily. Kinesin family.</text>
</comment>
<gene>
    <name evidence="11" type="ORF">OSB1V03_LOCUS11404</name>
</gene>
<dbReference type="GO" id="GO:0005524">
    <property type="term" value="F:ATP binding"/>
    <property type="evidence" value="ECO:0007669"/>
    <property type="project" value="UniProtKB-UniRule"/>
</dbReference>
<keyword evidence="3" id="KW-0493">Microtubule</keyword>
<dbReference type="SMART" id="SM00129">
    <property type="entry name" value="KISc"/>
    <property type="match status" value="1"/>
</dbReference>
<dbReference type="InterPro" id="IPR036961">
    <property type="entry name" value="Kinesin_motor_dom_sf"/>
</dbReference>
<dbReference type="InterPro" id="IPR021109">
    <property type="entry name" value="Peptidase_aspartic_dom_sf"/>
</dbReference>
<sequence>MPVSVQRLTTRRRSRSADPGARRTRGAAAVSARSLSRRRPDNTRAANAMDVYEAQQWCQTLATVYPSPVPSGQLPRLWLAVRKRPLNGAESARKCCDVVSVLNGRSVLVDNWHLTGYPTHHFRFDHAFDERADTGRVYAHTVRPLIETLFAGEMATCLAYGVTGAGKTHTMGGHFRANGDQMAGDGVYALAAADVLSRLRAPEYRTKNMNAMDLLNYNTKLRVVADSGRPVQVIGLRECCVYSVEKVLYYVKMGTKLRNCCSTSANRQSSRSHAIFQIKLSEDGIALTGRLSLVDLAGVERGGAYDTGYQYNRQTIAETADINKSLKDLNECIRELGRPDVQRLASRGHTLTRVLRDSFTGNNSRICMIAMISPTMQSCEHTLNTLRYVDGLIGLRADSSSPVPVNGTDENIESNCFICVYSENPLLPDSRRAPVPTQHLWTPVYSRVFKRQHIKKDATGFFSYFYNPSVPTRRGRPPTLIPDWLFPDIPVSVNSRSNLPVYRALRNNMAANTPKLDRYSGDGKMSPEDWFNVFDIVLLSANIVDDKDKVTKLISYLSGDAFVYYGKLVAGRLATITWAEVRAAYIKKFASPAPAPLLQASKMQKCNQTIEEYFKAMTKLLDKTSATDEERIDMLTNGLPDSYQDRLIGKDIDTPDKWLTICTKFEYKFNAKAGPKPSTSGHTSGSQSKHQHSAHCTVDHCPDVKRNKQTERKQFDTSKACPYDCRHCKAKGISIKHWHRECPNRPSTPPSERRADQQNSTHLSLMSDNNVLNPEDTLITIPAAINGDKTVVICDSASTSNLVSDSFVRTDGLQTHSIPSTDIRQVCGVARTDRAATFELTINGITKTVNAKIIKGFPYCCLIGIQTCGAFKIHIDMENRTATVGRPALPRKEEQTQTTSLPISIIKPPEKPCCHIPGINSISGFVTDTDN</sequence>
<proteinExistence type="inferred from homology"/>
<dbReference type="PANTHER" id="PTHR47971">
    <property type="entry name" value="KINESIN-RELATED PROTEIN 6"/>
    <property type="match status" value="1"/>
</dbReference>
<evidence type="ECO:0000256" key="7">
    <source>
        <dbReference type="ARBA" id="ARBA00023212"/>
    </source>
</evidence>
<protein>
    <recommendedName>
        <fullName evidence="10">Kinesin motor domain-containing protein</fullName>
    </recommendedName>
</protein>
<dbReference type="SUPFAM" id="SSF52540">
    <property type="entry name" value="P-loop containing nucleoside triphosphate hydrolases"/>
    <property type="match status" value="1"/>
</dbReference>
<evidence type="ECO:0000256" key="6">
    <source>
        <dbReference type="ARBA" id="ARBA00023175"/>
    </source>
</evidence>
<dbReference type="InterPro" id="IPR001752">
    <property type="entry name" value="Kinesin_motor_dom"/>
</dbReference>
<evidence type="ECO:0000313" key="11">
    <source>
        <dbReference type="EMBL" id="CAD7630993.1"/>
    </source>
</evidence>
<keyword evidence="12" id="KW-1185">Reference proteome</keyword>
<evidence type="ECO:0000256" key="5">
    <source>
        <dbReference type="ARBA" id="ARBA00022840"/>
    </source>
</evidence>
<dbReference type="EMBL" id="CAJPIZ010008852">
    <property type="protein sequence ID" value="CAG2111423.1"/>
    <property type="molecule type" value="Genomic_DNA"/>
</dbReference>
<evidence type="ECO:0000256" key="4">
    <source>
        <dbReference type="ARBA" id="ARBA00022741"/>
    </source>
</evidence>
<evidence type="ECO:0000313" key="12">
    <source>
        <dbReference type="Proteomes" id="UP000759131"/>
    </source>
</evidence>
<dbReference type="PANTHER" id="PTHR47971:SF8">
    <property type="entry name" value="KINESIN-LIKE PROTEIN"/>
    <property type="match status" value="1"/>
</dbReference>
<reference evidence="11" key="1">
    <citation type="submission" date="2020-11" db="EMBL/GenBank/DDBJ databases">
        <authorList>
            <person name="Tran Van P."/>
        </authorList>
    </citation>
    <scope>NUCLEOTIDE SEQUENCE</scope>
</reference>
<dbReference type="Pfam" id="PF03732">
    <property type="entry name" value="Retrotrans_gag"/>
    <property type="match status" value="1"/>
</dbReference>
<dbReference type="Gene3D" id="3.40.850.10">
    <property type="entry name" value="Kinesin motor domain"/>
    <property type="match status" value="1"/>
</dbReference>
<evidence type="ECO:0000256" key="2">
    <source>
        <dbReference type="ARBA" id="ARBA00022490"/>
    </source>
</evidence>
<dbReference type="CDD" id="cd00303">
    <property type="entry name" value="retropepsin_like"/>
    <property type="match status" value="1"/>
</dbReference>
<keyword evidence="4 8" id="KW-0547">Nucleotide-binding</keyword>
<feature type="region of interest" description="Disordered" evidence="9">
    <location>
        <begin position="739"/>
        <end position="760"/>
    </location>
</feature>
<dbReference type="InterPro" id="IPR027417">
    <property type="entry name" value="P-loop_NTPase"/>
</dbReference>
<feature type="region of interest" description="Disordered" evidence="9">
    <location>
        <begin position="673"/>
        <end position="696"/>
    </location>
</feature>
<dbReference type="GO" id="GO:0007019">
    <property type="term" value="P:microtubule depolymerization"/>
    <property type="evidence" value="ECO:0007669"/>
    <property type="project" value="TreeGrafter"/>
</dbReference>
<dbReference type="OrthoDB" id="6525599at2759"/>
<keyword evidence="7" id="KW-0206">Cytoskeleton</keyword>
<feature type="binding site" evidence="8">
    <location>
        <begin position="161"/>
        <end position="168"/>
    </location>
    <ligand>
        <name>ATP</name>
        <dbReference type="ChEBI" id="CHEBI:30616"/>
    </ligand>
</feature>
<evidence type="ECO:0000256" key="9">
    <source>
        <dbReference type="SAM" id="MobiDB-lite"/>
    </source>
</evidence>
<dbReference type="InterPro" id="IPR027640">
    <property type="entry name" value="Kinesin-like_fam"/>
</dbReference>
<feature type="domain" description="Kinesin motor" evidence="10">
    <location>
        <begin position="76"/>
        <end position="395"/>
    </location>
</feature>
<dbReference type="PROSITE" id="PS50067">
    <property type="entry name" value="KINESIN_MOTOR_2"/>
    <property type="match status" value="1"/>
</dbReference>
<dbReference type="EMBL" id="OC863427">
    <property type="protein sequence ID" value="CAD7630993.1"/>
    <property type="molecule type" value="Genomic_DNA"/>
</dbReference>
<organism evidence="11">
    <name type="scientific">Medioppia subpectinata</name>
    <dbReference type="NCBI Taxonomy" id="1979941"/>
    <lineage>
        <taxon>Eukaryota</taxon>
        <taxon>Metazoa</taxon>
        <taxon>Ecdysozoa</taxon>
        <taxon>Arthropoda</taxon>
        <taxon>Chelicerata</taxon>
        <taxon>Arachnida</taxon>
        <taxon>Acari</taxon>
        <taxon>Acariformes</taxon>
        <taxon>Sarcoptiformes</taxon>
        <taxon>Oribatida</taxon>
        <taxon>Brachypylina</taxon>
        <taxon>Oppioidea</taxon>
        <taxon>Oppiidae</taxon>
        <taxon>Medioppia</taxon>
    </lineage>
</organism>
<dbReference type="GO" id="GO:0003777">
    <property type="term" value="F:microtubule motor activity"/>
    <property type="evidence" value="ECO:0007669"/>
    <property type="project" value="InterPro"/>
</dbReference>
<keyword evidence="6 8" id="KW-0505">Motor protein</keyword>
<evidence type="ECO:0000256" key="1">
    <source>
        <dbReference type="ARBA" id="ARBA00004245"/>
    </source>
</evidence>
<comment type="subcellular location">
    <subcellularLocation>
        <location evidence="1">Cytoplasm</location>
        <location evidence="1">Cytoskeleton</location>
    </subcellularLocation>
</comment>
<dbReference type="Gene3D" id="2.40.70.10">
    <property type="entry name" value="Acid Proteases"/>
    <property type="match status" value="1"/>
</dbReference>
<evidence type="ECO:0000256" key="3">
    <source>
        <dbReference type="ARBA" id="ARBA00022701"/>
    </source>
</evidence>
<accession>A0A7R9Q4A9</accession>
<feature type="compositionally biased region" description="Polar residues" evidence="9">
    <location>
        <begin position="677"/>
        <end position="688"/>
    </location>
</feature>
<evidence type="ECO:0000256" key="8">
    <source>
        <dbReference type="PROSITE-ProRule" id="PRU00283"/>
    </source>
</evidence>